<dbReference type="InterPro" id="IPR054471">
    <property type="entry name" value="GPIID_WHD"/>
</dbReference>
<evidence type="ECO:0000313" key="2">
    <source>
        <dbReference type="EMBL" id="RPA90480.1"/>
    </source>
</evidence>
<dbReference type="EMBL" id="ML120525">
    <property type="protein sequence ID" value="RPA90480.1"/>
    <property type="molecule type" value="Genomic_DNA"/>
</dbReference>
<dbReference type="Proteomes" id="UP000276215">
    <property type="component" value="Unassembled WGS sequence"/>
</dbReference>
<dbReference type="OrthoDB" id="195446at2759"/>
<evidence type="ECO:0000259" key="1">
    <source>
        <dbReference type="Pfam" id="PF22939"/>
    </source>
</evidence>
<evidence type="ECO:0000313" key="3">
    <source>
        <dbReference type="Proteomes" id="UP000276215"/>
    </source>
</evidence>
<feature type="domain" description="GPI inositol-deacylase winged helix" evidence="1">
    <location>
        <begin position="15"/>
        <end position="92"/>
    </location>
</feature>
<reference evidence="2 3" key="1">
    <citation type="journal article" date="2018" name="Nat. Ecol. Evol.">
        <title>Pezizomycetes genomes reveal the molecular basis of ectomycorrhizal truffle lifestyle.</title>
        <authorList>
            <person name="Murat C."/>
            <person name="Payen T."/>
            <person name="Noel B."/>
            <person name="Kuo A."/>
            <person name="Morin E."/>
            <person name="Chen J."/>
            <person name="Kohler A."/>
            <person name="Krizsan K."/>
            <person name="Balestrini R."/>
            <person name="Da Silva C."/>
            <person name="Montanini B."/>
            <person name="Hainaut M."/>
            <person name="Levati E."/>
            <person name="Barry K.W."/>
            <person name="Belfiori B."/>
            <person name="Cichocki N."/>
            <person name="Clum A."/>
            <person name="Dockter R.B."/>
            <person name="Fauchery L."/>
            <person name="Guy J."/>
            <person name="Iotti M."/>
            <person name="Le Tacon F."/>
            <person name="Lindquist E.A."/>
            <person name="Lipzen A."/>
            <person name="Malagnac F."/>
            <person name="Mello A."/>
            <person name="Molinier V."/>
            <person name="Miyauchi S."/>
            <person name="Poulain J."/>
            <person name="Riccioni C."/>
            <person name="Rubini A."/>
            <person name="Sitrit Y."/>
            <person name="Splivallo R."/>
            <person name="Traeger S."/>
            <person name="Wang M."/>
            <person name="Zifcakova L."/>
            <person name="Wipf D."/>
            <person name="Zambonelli A."/>
            <person name="Paolocci F."/>
            <person name="Nowrousian M."/>
            <person name="Ottonello S."/>
            <person name="Baldrian P."/>
            <person name="Spatafora J.W."/>
            <person name="Henrissat B."/>
            <person name="Nagy L.G."/>
            <person name="Aury J.M."/>
            <person name="Wincker P."/>
            <person name="Grigoriev I.V."/>
            <person name="Bonfante P."/>
            <person name="Martin F.M."/>
        </authorList>
    </citation>
    <scope>NUCLEOTIDE SEQUENCE [LARGE SCALE GENOMIC DNA]</scope>
    <source>
        <strain evidence="2 3">120613-1</strain>
    </source>
</reference>
<name>A0A3N4J1Z4_9PEZI</name>
<dbReference type="AlphaFoldDB" id="A0A3N4J1Z4"/>
<dbReference type="PANTHER" id="PTHR10039">
    <property type="entry name" value="AMELOGENIN"/>
    <property type="match status" value="1"/>
</dbReference>
<dbReference type="Pfam" id="PF22939">
    <property type="entry name" value="WHD_GPIID"/>
    <property type="match status" value="1"/>
</dbReference>
<keyword evidence="3" id="KW-1185">Reference proteome</keyword>
<dbReference type="PANTHER" id="PTHR10039:SF15">
    <property type="entry name" value="NACHT DOMAIN-CONTAINING PROTEIN"/>
    <property type="match status" value="1"/>
</dbReference>
<sequence>YTVTLERIKAQKGSKSRLAMGVPMWISHSERPLKPEELCGALGVELETLDLDIDNVSSIRTTVACSLGLVTVDSSSSRVHLVHFTLQKYLHANPTLFQSPHSTMAEVCLTYLNF</sequence>
<feature type="non-terminal residue" evidence="2">
    <location>
        <position position="1"/>
    </location>
</feature>
<protein>
    <recommendedName>
        <fullName evidence="1">GPI inositol-deacylase winged helix domain-containing protein</fullName>
    </recommendedName>
</protein>
<feature type="non-terminal residue" evidence="2">
    <location>
        <position position="114"/>
    </location>
</feature>
<proteinExistence type="predicted"/>
<organism evidence="2 3">
    <name type="scientific">Choiromyces venosus 120613-1</name>
    <dbReference type="NCBI Taxonomy" id="1336337"/>
    <lineage>
        <taxon>Eukaryota</taxon>
        <taxon>Fungi</taxon>
        <taxon>Dikarya</taxon>
        <taxon>Ascomycota</taxon>
        <taxon>Pezizomycotina</taxon>
        <taxon>Pezizomycetes</taxon>
        <taxon>Pezizales</taxon>
        <taxon>Tuberaceae</taxon>
        <taxon>Choiromyces</taxon>
    </lineage>
</organism>
<gene>
    <name evidence="2" type="ORF">L873DRAFT_1570948</name>
</gene>
<accession>A0A3N4J1Z4</accession>